<keyword evidence="2" id="KW-1185">Reference proteome</keyword>
<evidence type="ECO:0000313" key="2">
    <source>
        <dbReference type="Proteomes" id="UP001152658"/>
    </source>
</evidence>
<dbReference type="EMBL" id="CALYLK010000136">
    <property type="protein sequence ID" value="CAH8238170.1"/>
    <property type="molecule type" value="Genomic_DNA"/>
</dbReference>
<proteinExistence type="predicted"/>
<organism evidence="1 2">
    <name type="scientific">Vibrio aestuarianus</name>
    <dbReference type="NCBI Taxonomy" id="28171"/>
    <lineage>
        <taxon>Bacteria</taxon>
        <taxon>Pseudomonadati</taxon>
        <taxon>Pseudomonadota</taxon>
        <taxon>Gammaproteobacteria</taxon>
        <taxon>Vibrionales</taxon>
        <taxon>Vibrionaceae</taxon>
        <taxon>Vibrio</taxon>
    </lineage>
</organism>
<reference evidence="1" key="1">
    <citation type="submission" date="2022-06" db="EMBL/GenBank/DDBJ databases">
        <authorList>
            <person name="Goudenege D."/>
            <person name="Le Roux F."/>
        </authorList>
    </citation>
    <scope>NUCLEOTIDE SEQUENCE</scope>
    <source>
        <strain evidence="1">12-063</strain>
    </source>
</reference>
<evidence type="ECO:0000313" key="1">
    <source>
        <dbReference type="EMBL" id="CAH8238170.1"/>
    </source>
</evidence>
<dbReference type="Proteomes" id="UP001152658">
    <property type="component" value="Unassembled WGS sequence"/>
</dbReference>
<protein>
    <submittedName>
        <fullName evidence="1">Uncharacterized protein</fullName>
    </submittedName>
</protein>
<gene>
    <name evidence="1" type="ORF">VAE063_950632</name>
</gene>
<name>A0ABM9FSG9_9VIBR</name>
<comment type="caution">
    <text evidence="1">The sequence shown here is derived from an EMBL/GenBank/DDBJ whole genome shotgun (WGS) entry which is preliminary data.</text>
</comment>
<accession>A0ABM9FSG9</accession>
<sequence length="47" mass="5284">MLSLYYYSIGSILVINHYLVSLDRISDGVANQLITFANLASFFINNV</sequence>